<dbReference type="InterPro" id="IPR050807">
    <property type="entry name" value="TransReg_Diox_bact_type"/>
</dbReference>
<reference evidence="6" key="1">
    <citation type="submission" date="2017-09" db="EMBL/GenBank/DDBJ databases">
        <title>Depth-based differentiation of microbial function through sediment-hosted aquifers and enrichment of novel symbionts in the deep terrestrial subsurface.</title>
        <authorList>
            <person name="Probst A.J."/>
            <person name="Ladd B."/>
            <person name="Jarett J.K."/>
            <person name="Geller-Mcgrath D.E."/>
            <person name="Sieber C.M.K."/>
            <person name="Emerson J.B."/>
            <person name="Anantharaman K."/>
            <person name="Thomas B.C."/>
            <person name="Malmstrom R."/>
            <person name="Stieglmeier M."/>
            <person name="Klingl A."/>
            <person name="Woyke T."/>
            <person name="Ryan C.M."/>
            <person name="Banfield J.F."/>
        </authorList>
    </citation>
    <scope>NUCLEOTIDE SEQUENCE [LARGE SCALE GENOMIC DNA]</scope>
</reference>
<evidence type="ECO:0000313" key="5">
    <source>
        <dbReference type="EMBL" id="PJE60812.1"/>
    </source>
</evidence>
<dbReference type="InterPro" id="IPR010982">
    <property type="entry name" value="Lambda_DNA-bd_dom_sf"/>
</dbReference>
<dbReference type="InterPro" id="IPR001387">
    <property type="entry name" value="Cro/C1-type_HTH"/>
</dbReference>
<keyword evidence="3" id="KW-0804">Transcription</keyword>
<sequence>METKSSLLLLKFGKQIRKYRLSKNLSQEGLASLADLHWTYISGIERGIRNISLKNIAKISKALKIELKNLFDF</sequence>
<feature type="domain" description="HTH cro/C1-type" evidence="4">
    <location>
        <begin position="16"/>
        <end position="70"/>
    </location>
</feature>
<comment type="caution">
    <text evidence="5">The sequence shown here is derived from an EMBL/GenBank/DDBJ whole genome shotgun (WGS) entry which is preliminary data.</text>
</comment>
<dbReference type="PANTHER" id="PTHR46797">
    <property type="entry name" value="HTH-TYPE TRANSCRIPTIONAL REGULATOR"/>
    <property type="match status" value="1"/>
</dbReference>
<dbReference type="AlphaFoldDB" id="A0A2M8KLL9"/>
<dbReference type="Gene3D" id="1.10.260.40">
    <property type="entry name" value="lambda repressor-like DNA-binding domains"/>
    <property type="match status" value="1"/>
</dbReference>
<proteinExistence type="predicted"/>
<dbReference type="SMART" id="SM00530">
    <property type="entry name" value="HTH_XRE"/>
    <property type="match status" value="1"/>
</dbReference>
<evidence type="ECO:0000259" key="4">
    <source>
        <dbReference type="PROSITE" id="PS50943"/>
    </source>
</evidence>
<evidence type="ECO:0000313" key="6">
    <source>
        <dbReference type="Proteomes" id="UP000231434"/>
    </source>
</evidence>
<name>A0A2M8KLL9_9BACT</name>
<gene>
    <name evidence="5" type="ORF">COU86_02330</name>
</gene>
<organism evidence="5 6">
    <name type="scientific">Candidatus Roizmanbacteria bacterium CG10_big_fil_rev_8_21_14_0_10_36_26</name>
    <dbReference type="NCBI Taxonomy" id="1974851"/>
    <lineage>
        <taxon>Bacteria</taxon>
        <taxon>Candidatus Roizmaniibacteriota</taxon>
    </lineage>
</organism>
<dbReference type="SUPFAM" id="SSF47413">
    <property type="entry name" value="lambda repressor-like DNA-binding domains"/>
    <property type="match status" value="1"/>
</dbReference>
<dbReference type="Proteomes" id="UP000231434">
    <property type="component" value="Unassembled WGS sequence"/>
</dbReference>
<dbReference type="Pfam" id="PF01381">
    <property type="entry name" value="HTH_3"/>
    <property type="match status" value="1"/>
</dbReference>
<accession>A0A2M8KLL9</accession>
<evidence type="ECO:0000256" key="3">
    <source>
        <dbReference type="ARBA" id="ARBA00023163"/>
    </source>
</evidence>
<dbReference type="GO" id="GO:0005829">
    <property type="term" value="C:cytosol"/>
    <property type="evidence" value="ECO:0007669"/>
    <property type="project" value="TreeGrafter"/>
</dbReference>
<dbReference type="EMBL" id="PFEB01000028">
    <property type="protein sequence ID" value="PJE60812.1"/>
    <property type="molecule type" value="Genomic_DNA"/>
</dbReference>
<dbReference type="PROSITE" id="PS50943">
    <property type="entry name" value="HTH_CROC1"/>
    <property type="match status" value="1"/>
</dbReference>
<dbReference type="GO" id="GO:0003700">
    <property type="term" value="F:DNA-binding transcription factor activity"/>
    <property type="evidence" value="ECO:0007669"/>
    <property type="project" value="TreeGrafter"/>
</dbReference>
<dbReference type="GO" id="GO:0003677">
    <property type="term" value="F:DNA binding"/>
    <property type="evidence" value="ECO:0007669"/>
    <property type="project" value="UniProtKB-KW"/>
</dbReference>
<evidence type="ECO:0000256" key="1">
    <source>
        <dbReference type="ARBA" id="ARBA00023015"/>
    </source>
</evidence>
<keyword evidence="1" id="KW-0805">Transcription regulation</keyword>
<dbReference type="CDD" id="cd00093">
    <property type="entry name" value="HTH_XRE"/>
    <property type="match status" value="1"/>
</dbReference>
<protein>
    <submittedName>
        <fullName evidence="5">Transcriptional regulator</fullName>
    </submittedName>
</protein>
<evidence type="ECO:0000256" key="2">
    <source>
        <dbReference type="ARBA" id="ARBA00023125"/>
    </source>
</evidence>
<keyword evidence="2" id="KW-0238">DNA-binding</keyword>
<dbReference type="PANTHER" id="PTHR46797:SF23">
    <property type="entry name" value="HTH-TYPE TRANSCRIPTIONAL REGULATOR SUTR"/>
    <property type="match status" value="1"/>
</dbReference>